<protein>
    <recommendedName>
        <fullName evidence="4">Lipoprotein</fullName>
    </recommendedName>
</protein>
<feature type="chain" id="PRO_5012048996" description="Lipoprotein" evidence="1">
    <location>
        <begin position="24"/>
        <end position="303"/>
    </location>
</feature>
<dbReference type="RefSeq" id="WP_076482280.1">
    <property type="nucleotide sequence ID" value="NZ_FTNT01000012.1"/>
</dbReference>
<dbReference type="OrthoDB" id="9812120at2"/>
<keyword evidence="3" id="KW-1185">Reference proteome</keyword>
<accession>A0A1N7H5J3</accession>
<feature type="signal peptide" evidence="1">
    <location>
        <begin position="1"/>
        <end position="23"/>
    </location>
</feature>
<dbReference type="EMBL" id="FTNT01000012">
    <property type="protein sequence ID" value="SIS20135.1"/>
    <property type="molecule type" value="Genomic_DNA"/>
</dbReference>
<organism evidence="2 3">
    <name type="scientific">Williamsia sterculiae</name>
    <dbReference type="NCBI Taxonomy" id="1344003"/>
    <lineage>
        <taxon>Bacteria</taxon>
        <taxon>Bacillati</taxon>
        <taxon>Actinomycetota</taxon>
        <taxon>Actinomycetes</taxon>
        <taxon>Mycobacteriales</taxon>
        <taxon>Nocardiaceae</taxon>
        <taxon>Williamsia</taxon>
    </lineage>
</organism>
<dbReference type="AlphaFoldDB" id="A0A1N7H5J3"/>
<evidence type="ECO:0000313" key="2">
    <source>
        <dbReference type="EMBL" id="SIS20135.1"/>
    </source>
</evidence>
<evidence type="ECO:0000256" key="1">
    <source>
        <dbReference type="SAM" id="SignalP"/>
    </source>
</evidence>
<dbReference type="STRING" id="1344003.SAMN05445060_3547"/>
<dbReference type="Proteomes" id="UP000186218">
    <property type="component" value="Unassembled WGS sequence"/>
</dbReference>
<gene>
    <name evidence="2" type="ORF">SAMN05445060_3547</name>
</gene>
<name>A0A1N7H5J3_9NOCA</name>
<evidence type="ECO:0000313" key="3">
    <source>
        <dbReference type="Proteomes" id="UP000186218"/>
    </source>
</evidence>
<reference evidence="2 3" key="1">
    <citation type="submission" date="2017-01" db="EMBL/GenBank/DDBJ databases">
        <authorList>
            <person name="Mah S.A."/>
            <person name="Swanson W.J."/>
            <person name="Moy G.W."/>
            <person name="Vacquier V.D."/>
        </authorList>
    </citation>
    <scope>NUCLEOTIDE SEQUENCE [LARGE SCALE GENOMIC DNA]</scope>
    <source>
        <strain evidence="2 3">CPCC 203464</strain>
    </source>
</reference>
<sequence>MGSVVVGCASVLLLGGCSTPAPTSPTPDSPLPAVATSAATPAEPTLPLGGREIFPEHRVVALYGAAGSGALGDLGVGTPDDAAARLARVAKPYETPTKPVLGVMELIVHVADPQPGPAGCYSHGTDMRQARAYLDAARRHRQMLVLDIQPGQCDFMSQTREWAPLLAEPDVGLALDAEWRMPQGAIPGQQVGTVDAAEVNDVSGWLAGIVRDKRLPQKLFVLHQFTPDMISRPETLANRPELAGVTHIDGFGSIPDKLTKYRELLTSSRFHPGFKLFFTEDRPMMTPRAVLGLIPPPEYISYQ</sequence>
<evidence type="ECO:0008006" key="4">
    <source>
        <dbReference type="Google" id="ProtNLM"/>
    </source>
</evidence>
<proteinExistence type="predicted"/>
<keyword evidence="1" id="KW-0732">Signal</keyword>